<dbReference type="Pfam" id="PF04149">
    <property type="entry name" value="DUF397"/>
    <property type="match status" value="1"/>
</dbReference>
<dbReference type="RefSeq" id="WP_381344989.1">
    <property type="nucleotide sequence ID" value="NZ_JBHMCY010000015.1"/>
</dbReference>
<evidence type="ECO:0000313" key="3">
    <source>
        <dbReference type="Proteomes" id="UP001589709"/>
    </source>
</evidence>
<feature type="domain" description="DUF397" evidence="1">
    <location>
        <begin position="37"/>
        <end position="89"/>
    </location>
</feature>
<evidence type="ECO:0000313" key="2">
    <source>
        <dbReference type="EMBL" id="MFB9463120.1"/>
    </source>
</evidence>
<accession>A0ABV5MYN2</accession>
<sequence>MDHDVYDGDVYDGDVRHGAGAPGVHNGMAATKLRGVAWQKSRHSNSQGSCVEFARLPGGRVAVRNSNFPDGPALVYTRAEIEAMLLGVKDGEFDHLIAG</sequence>
<keyword evidence="3" id="KW-1185">Reference proteome</keyword>
<organism evidence="2 3">
    <name type="scientific">Streptomyces cinereospinus</name>
    <dbReference type="NCBI Taxonomy" id="285561"/>
    <lineage>
        <taxon>Bacteria</taxon>
        <taxon>Bacillati</taxon>
        <taxon>Actinomycetota</taxon>
        <taxon>Actinomycetes</taxon>
        <taxon>Kitasatosporales</taxon>
        <taxon>Streptomycetaceae</taxon>
        <taxon>Streptomyces</taxon>
    </lineage>
</organism>
<reference evidence="2 3" key="1">
    <citation type="submission" date="2024-09" db="EMBL/GenBank/DDBJ databases">
        <authorList>
            <person name="Sun Q."/>
            <person name="Mori K."/>
        </authorList>
    </citation>
    <scope>NUCLEOTIDE SEQUENCE [LARGE SCALE GENOMIC DNA]</scope>
    <source>
        <strain evidence="2 3">JCM 6917</strain>
    </source>
</reference>
<evidence type="ECO:0000259" key="1">
    <source>
        <dbReference type="Pfam" id="PF04149"/>
    </source>
</evidence>
<gene>
    <name evidence="2" type="ORF">ACFF45_10490</name>
</gene>
<dbReference type="InterPro" id="IPR007278">
    <property type="entry name" value="DUF397"/>
</dbReference>
<protein>
    <submittedName>
        <fullName evidence="2">DUF397 domain-containing protein</fullName>
    </submittedName>
</protein>
<proteinExistence type="predicted"/>
<comment type="caution">
    <text evidence="2">The sequence shown here is derived from an EMBL/GenBank/DDBJ whole genome shotgun (WGS) entry which is preliminary data.</text>
</comment>
<dbReference type="Proteomes" id="UP001589709">
    <property type="component" value="Unassembled WGS sequence"/>
</dbReference>
<name>A0ABV5MYN2_9ACTN</name>
<dbReference type="EMBL" id="JBHMCY010000015">
    <property type="protein sequence ID" value="MFB9463120.1"/>
    <property type="molecule type" value="Genomic_DNA"/>
</dbReference>